<sequence length="255" mass="27435">MSDFFDPELEPPVPDGASVIRMADFDPGRPSRILTEMRAYWENLRNGRAVPARSDVEPKGMRRVLGHAFILERLAPGAARFRLAGRHLIDIMGMEVRGMPLSALFNPASRGRASDLLESVFSAPQSVEMEIESPSSYGRPPLKGGLLLLPLRSDLGDVTRALGCLVGDGQIGRAPRRFDLVSETLRPLLPGGSVQDPAAGRARDGFAEARGIWDSPAAQGGDGVDGLAGGDATTSPEQRRARFRVVVANPHPPKK</sequence>
<protein>
    <submittedName>
        <fullName evidence="2">PAS domain-containing protein</fullName>
    </submittedName>
</protein>
<dbReference type="Pfam" id="PF07310">
    <property type="entry name" value="PAS_5"/>
    <property type="match status" value="1"/>
</dbReference>
<gene>
    <name evidence="2" type="ORF">ACFSCT_04695</name>
</gene>
<feature type="region of interest" description="Disordered" evidence="1">
    <location>
        <begin position="214"/>
        <end position="255"/>
    </location>
</feature>
<accession>A0ABW4R409</accession>
<name>A0ABW4R409_9RHOB</name>
<proteinExistence type="predicted"/>
<dbReference type="RefSeq" id="WP_379140512.1">
    <property type="nucleotide sequence ID" value="NZ_JBHUEN010000013.1"/>
</dbReference>
<reference evidence="3" key="1">
    <citation type="journal article" date="2019" name="Int. J. Syst. Evol. Microbiol.">
        <title>The Global Catalogue of Microorganisms (GCM) 10K type strain sequencing project: providing services to taxonomists for standard genome sequencing and annotation.</title>
        <authorList>
            <consortium name="The Broad Institute Genomics Platform"/>
            <consortium name="The Broad Institute Genome Sequencing Center for Infectious Disease"/>
            <person name="Wu L."/>
            <person name="Ma J."/>
        </authorList>
    </citation>
    <scope>NUCLEOTIDE SEQUENCE [LARGE SCALE GENOMIC DNA]</scope>
    <source>
        <strain evidence="3">CCUG 56029</strain>
    </source>
</reference>
<comment type="caution">
    <text evidence="2">The sequence shown here is derived from an EMBL/GenBank/DDBJ whole genome shotgun (WGS) entry which is preliminary data.</text>
</comment>
<dbReference type="Proteomes" id="UP001597213">
    <property type="component" value="Unassembled WGS sequence"/>
</dbReference>
<evidence type="ECO:0000313" key="3">
    <source>
        <dbReference type="Proteomes" id="UP001597213"/>
    </source>
</evidence>
<evidence type="ECO:0000313" key="2">
    <source>
        <dbReference type="EMBL" id="MFD1881011.1"/>
    </source>
</evidence>
<organism evidence="2 3">
    <name type="scientific">Paracoccus pacificus</name>
    <dbReference type="NCBI Taxonomy" id="1463598"/>
    <lineage>
        <taxon>Bacteria</taxon>
        <taxon>Pseudomonadati</taxon>
        <taxon>Pseudomonadota</taxon>
        <taxon>Alphaproteobacteria</taxon>
        <taxon>Rhodobacterales</taxon>
        <taxon>Paracoccaceae</taxon>
        <taxon>Paracoccus</taxon>
    </lineage>
</organism>
<evidence type="ECO:0000256" key="1">
    <source>
        <dbReference type="SAM" id="MobiDB-lite"/>
    </source>
</evidence>
<dbReference type="InterPro" id="IPR009922">
    <property type="entry name" value="DUF1457"/>
</dbReference>
<dbReference type="EMBL" id="JBHUEN010000013">
    <property type="protein sequence ID" value="MFD1881011.1"/>
    <property type="molecule type" value="Genomic_DNA"/>
</dbReference>
<feature type="compositionally biased region" description="Gly residues" evidence="1">
    <location>
        <begin position="220"/>
        <end position="229"/>
    </location>
</feature>
<keyword evidence="3" id="KW-1185">Reference proteome</keyword>